<gene>
    <name evidence="9" type="ORF">NCGR_LOCUS21382</name>
</gene>
<comment type="caution">
    <text evidence="9">The sequence shown here is derived from an EMBL/GenBank/DDBJ whole genome shotgun (WGS) entry which is preliminary data.</text>
</comment>
<dbReference type="Gene3D" id="3.60.40.10">
    <property type="entry name" value="PPM-type phosphatase domain"/>
    <property type="match status" value="1"/>
</dbReference>
<proteinExistence type="predicted"/>
<sequence length="1525" mass="167356">MGLQVPPEEFNRCVRGCCRSATIPLHLPPASFSSCPPSREVSPHAKPSLLGSPFRLWRSGGGDGACVVVTVKSCAGSESTVYEALLGGERAAAKKPVLSTAEDLDKFHYQLQLLWPVDSRTMNLLGGPLSGSPSSVSCSPTQLRSLAQVLLSGLTGSRLGRLLPAAHARAVVSDGLGFLFLANLLLHGYSKLGRIHDARRLFDGMPHRNLVSWSSAISMYAQHGADSQALDLFAAFRRSSDEAPNEFLLASVMRACMQSRAVPLGEQVHGNAVKLGLDVNLYVGTSLVNLYAKVACMDAAMRVFHALPAKNPITWTAVITGYSRIGHGGLALDLFQKMGAQGVQPDRFVLASAVSACSTLAFLQGGRQIHGYAYRSAAGVDASVINALIDLYCKCSRPLVARKLFDRMKNHNLVSWTTMIAGYMQNSLDAEAIEMFQQMCQAGWQPDAFACTSILNSCGSMEAISQGTQIHAHAIKANLENDEYVKNALIDMYAKCDHLTAARVAFDALAHDDVVSYNAMIEGYARQGDLTEAVHIFRKMRYCSLMPNLLTFVSLLGMSSLLSSIEWSKQIHGLVIKSGTSVDLYVGSALIDAYSKSSLVDDAKAVFLMMQNRDMAIWNAMIFGHTQNEQGEEAVKLFNQLRVSGMTPNEFTFVALVNVASNLASMFHGQQFHTHIIKAGCDINPHVSNALIDMYAKCGCIKEGWMLFESTCGKDVICWNSMITTNAQHGHAEEALRAFQLMREANVEPNYVTFVGVLSACAHAGLVDEGLHHFNSMKSKYGVEPGTEHYASVVNLLGRAGRLHSAQEFIEKMPIKPAAAVWRSLLSACRLFGNVEIGRYAAEMALLGDPSDSGPYVLLSNIYASKGLWADVQQLRLRMDYAGAVKEPGYSWIEVMKEVHTFIARGTEHPQAELIYAVLDDLMGLLKDFGYHPDTSELALLGETVIVMNTNLCDLDHPGLAKLIAAHARPPNYLMFFDFFEPPNLAEKIHVEEWIPSTQQVVAIASDLAKALQYLQILGVVHRDIKPANILLDKDLQPHLADFGLAMFQKDIKPVSVENWKSSGKPTGGFHKKNMVGTLIYMAPEILRKDIHTEKSDVYSFAISINELLTGVVPYTDLRAEAQAHTVLEMTYTEQQLTAAIVSQGLRPALALPESGAPPTLLSLIQRCWDPDPEKRPSFDDIIDELNTVQKHLVSNASVPSSAVSKSQNCTIEVHHYQEALNWFNQGELFVKRSSRSDLKNLWSGCFDQSSEYHPTLSWGSFATCGRRETMEDTHFVLPHMSEEKDVFAFGIFDGHRGSAAAEFSVRAVPGFLKQFGQGASPTDALSEAFVRTDIAFREELILHRKSKRIIQKDWHPGCTAVTALIVRNKLFVANAGDCRAILSRNGKPFPLTKDHVASCPNERERVTKAGTEVKWQIDTWRVGSAALQVTRSIGDDDLKPAVTAQPEVIETALSADDEFLVMASDGLWDMVSNEDVLSIIKDTVKEPGMCSKRLATEAAERGSKDNITVIVVFLRPVSTAERIY</sequence>
<evidence type="ECO:0000256" key="2">
    <source>
        <dbReference type="ARBA" id="ARBA00022737"/>
    </source>
</evidence>
<dbReference type="SMART" id="SM00331">
    <property type="entry name" value="PP2C_SIG"/>
    <property type="match status" value="1"/>
</dbReference>
<evidence type="ECO:0000256" key="6">
    <source>
        <dbReference type="PROSITE-ProRule" id="PRU00708"/>
    </source>
</evidence>
<evidence type="ECO:0000259" key="7">
    <source>
        <dbReference type="PROSITE" id="PS50011"/>
    </source>
</evidence>
<reference evidence="9" key="1">
    <citation type="submission" date="2020-10" db="EMBL/GenBank/DDBJ databases">
        <authorList>
            <person name="Han B."/>
            <person name="Lu T."/>
            <person name="Zhao Q."/>
            <person name="Huang X."/>
            <person name="Zhao Y."/>
        </authorList>
    </citation>
    <scope>NUCLEOTIDE SEQUENCE</scope>
</reference>
<dbReference type="InterPro" id="IPR011009">
    <property type="entry name" value="Kinase-like_dom_sf"/>
</dbReference>
<feature type="repeat" description="PPR" evidence="6">
    <location>
        <begin position="311"/>
        <end position="345"/>
    </location>
</feature>
<evidence type="ECO:0000256" key="4">
    <source>
        <dbReference type="ARBA" id="ARBA00047761"/>
    </source>
</evidence>
<dbReference type="Pfam" id="PF20431">
    <property type="entry name" value="E_motif"/>
    <property type="match status" value="1"/>
</dbReference>
<dbReference type="FunFam" id="1.25.40.10:FF:000353">
    <property type="entry name" value="Pentatricopeptide repeat-containing protein At4g39530"/>
    <property type="match status" value="1"/>
</dbReference>
<dbReference type="EMBL" id="CAJGYO010000005">
    <property type="protein sequence ID" value="CAD6231269.1"/>
    <property type="molecule type" value="Genomic_DNA"/>
</dbReference>
<feature type="repeat" description="PPR" evidence="6">
    <location>
        <begin position="715"/>
        <end position="749"/>
    </location>
</feature>
<dbReference type="GO" id="GO:0004722">
    <property type="term" value="F:protein serine/threonine phosphatase activity"/>
    <property type="evidence" value="ECO:0007669"/>
    <property type="project" value="UniProtKB-EC"/>
</dbReference>
<feature type="repeat" description="PPR" evidence="6">
    <location>
        <begin position="178"/>
        <end position="212"/>
    </location>
</feature>
<evidence type="ECO:0000313" key="10">
    <source>
        <dbReference type="Proteomes" id="UP000604825"/>
    </source>
</evidence>
<dbReference type="SMART" id="SM00220">
    <property type="entry name" value="S_TKc"/>
    <property type="match status" value="1"/>
</dbReference>
<dbReference type="InterPro" id="IPR001932">
    <property type="entry name" value="PPM-type_phosphatase-like_dom"/>
</dbReference>
<dbReference type="InterPro" id="IPR002885">
    <property type="entry name" value="PPR_rpt"/>
</dbReference>
<dbReference type="PROSITE" id="PS00108">
    <property type="entry name" value="PROTEIN_KINASE_ST"/>
    <property type="match status" value="1"/>
</dbReference>
<dbReference type="OrthoDB" id="1882346at2759"/>
<evidence type="ECO:0000313" key="9">
    <source>
        <dbReference type="EMBL" id="CAD6231269.1"/>
    </source>
</evidence>
<feature type="repeat" description="PPR" evidence="6">
    <location>
        <begin position="412"/>
        <end position="446"/>
    </location>
</feature>
<dbReference type="SUPFAM" id="SSF81606">
    <property type="entry name" value="PP2C-like"/>
    <property type="match status" value="1"/>
</dbReference>
<comment type="catalytic activity">
    <reaction evidence="5">
        <text>O-phospho-L-threonyl-[protein] + H2O = L-threonyl-[protein] + phosphate</text>
        <dbReference type="Rhea" id="RHEA:47004"/>
        <dbReference type="Rhea" id="RHEA-COMP:11060"/>
        <dbReference type="Rhea" id="RHEA-COMP:11605"/>
        <dbReference type="ChEBI" id="CHEBI:15377"/>
        <dbReference type="ChEBI" id="CHEBI:30013"/>
        <dbReference type="ChEBI" id="CHEBI:43474"/>
        <dbReference type="ChEBI" id="CHEBI:61977"/>
        <dbReference type="EC" id="3.1.3.16"/>
    </reaction>
</comment>
<dbReference type="Gene3D" id="1.25.40.10">
    <property type="entry name" value="Tetratricopeptide repeat domain"/>
    <property type="match status" value="6"/>
</dbReference>
<keyword evidence="2" id="KW-0677">Repeat</keyword>
<comment type="catalytic activity">
    <reaction evidence="4">
        <text>O-phospho-L-seryl-[protein] + H2O = L-seryl-[protein] + phosphate</text>
        <dbReference type="Rhea" id="RHEA:20629"/>
        <dbReference type="Rhea" id="RHEA-COMP:9863"/>
        <dbReference type="Rhea" id="RHEA-COMP:11604"/>
        <dbReference type="ChEBI" id="CHEBI:15377"/>
        <dbReference type="ChEBI" id="CHEBI:29999"/>
        <dbReference type="ChEBI" id="CHEBI:43474"/>
        <dbReference type="ChEBI" id="CHEBI:83421"/>
        <dbReference type="EC" id="3.1.3.16"/>
    </reaction>
</comment>
<dbReference type="Pfam" id="PF13041">
    <property type="entry name" value="PPR_2"/>
    <property type="match status" value="4"/>
</dbReference>
<dbReference type="GO" id="GO:0003723">
    <property type="term" value="F:RNA binding"/>
    <property type="evidence" value="ECO:0007669"/>
    <property type="project" value="InterPro"/>
</dbReference>
<dbReference type="InterPro" id="IPR046848">
    <property type="entry name" value="E_motif"/>
</dbReference>
<protein>
    <recommendedName>
        <fullName evidence="1">protein-serine/threonine phosphatase</fullName>
        <ecNumber evidence="1">3.1.3.16</ecNumber>
    </recommendedName>
</protein>
<dbReference type="FunFam" id="1.25.40.10:FF:000957">
    <property type="entry name" value="Pentatricopeptide repeat-containing protein At4g39530"/>
    <property type="match status" value="1"/>
</dbReference>
<evidence type="ECO:0000256" key="1">
    <source>
        <dbReference type="ARBA" id="ARBA00013081"/>
    </source>
</evidence>
<feature type="domain" description="PPM-type phosphatase" evidence="8">
    <location>
        <begin position="1258"/>
        <end position="1515"/>
    </location>
</feature>
<keyword evidence="3" id="KW-0809">Transit peptide</keyword>
<dbReference type="GO" id="GO:0004672">
    <property type="term" value="F:protein kinase activity"/>
    <property type="evidence" value="ECO:0007669"/>
    <property type="project" value="InterPro"/>
</dbReference>
<dbReference type="InterPro" id="IPR000719">
    <property type="entry name" value="Prot_kinase_dom"/>
</dbReference>
<feature type="domain" description="Protein kinase" evidence="7">
    <location>
        <begin position="897"/>
        <end position="1193"/>
    </location>
</feature>
<dbReference type="PROSITE" id="PS51746">
    <property type="entry name" value="PPM_2"/>
    <property type="match status" value="1"/>
</dbReference>
<dbReference type="Proteomes" id="UP000604825">
    <property type="component" value="Unassembled WGS sequence"/>
</dbReference>
<dbReference type="FunFam" id="1.25.40.10:FF:000343">
    <property type="entry name" value="Pentatricopeptide repeat-containing protein At3g58590"/>
    <property type="match status" value="1"/>
</dbReference>
<organism evidence="9 10">
    <name type="scientific">Miscanthus lutarioriparius</name>
    <dbReference type="NCBI Taxonomy" id="422564"/>
    <lineage>
        <taxon>Eukaryota</taxon>
        <taxon>Viridiplantae</taxon>
        <taxon>Streptophyta</taxon>
        <taxon>Embryophyta</taxon>
        <taxon>Tracheophyta</taxon>
        <taxon>Spermatophyta</taxon>
        <taxon>Magnoliopsida</taxon>
        <taxon>Liliopsida</taxon>
        <taxon>Poales</taxon>
        <taxon>Poaceae</taxon>
        <taxon>PACMAD clade</taxon>
        <taxon>Panicoideae</taxon>
        <taxon>Andropogonodae</taxon>
        <taxon>Andropogoneae</taxon>
        <taxon>Saccharinae</taxon>
        <taxon>Miscanthus</taxon>
    </lineage>
</organism>
<dbReference type="FunFam" id="3.60.40.10:FF:000035">
    <property type="entry name" value="Leucine rich repeat protein phosphatase 2c domain containing protein"/>
    <property type="match status" value="1"/>
</dbReference>
<dbReference type="SUPFAM" id="SSF56112">
    <property type="entry name" value="Protein kinase-like (PK-like)"/>
    <property type="match status" value="1"/>
</dbReference>
<dbReference type="InterPro" id="IPR036457">
    <property type="entry name" value="PPM-type-like_dom_sf"/>
</dbReference>
<evidence type="ECO:0000259" key="8">
    <source>
        <dbReference type="PROSITE" id="PS51746"/>
    </source>
</evidence>
<feature type="repeat" description="PPR" evidence="6">
    <location>
        <begin position="381"/>
        <end position="411"/>
    </location>
</feature>
<dbReference type="GO" id="GO:0009451">
    <property type="term" value="P:RNA modification"/>
    <property type="evidence" value="ECO:0007669"/>
    <property type="project" value="InterPro"/>
</dbReference>
<feature type="repeat" description="PPR" evidence="6">
    <location>
        <begin position="614"/>
        <end position="648"/>
    </location>
</feature>
<accession>A0A811NUI2</accession>
<dbReference type="Gene3D" id="1.10.510.10">
    <property type="entry name" value="Transferase(Phosphotransferase) domain 1"/>
    <property type="match status" value="1"/>
</dbReference>
<keyword evidence="10" id="KW-1185">Reference proteome</keyword>
<dbReference type="SMART" id="SM00332">
    <property type="entry name" value="PP2Cc"/>
    <property type="match status" value="1"/>
</dbReference>
<evidence type="ECO:0000256" key="3">
    <source>
        <dbReference type="ARBA" id="ARBA00022946"/>
    </source>
</evidence>
<dbReference type="Pfam" id="PF00481">
    <property type="entry name" value="PP2C"/>
    <property type="match status" value="1"/>
</dbReference>
<dbReference type="NCBIfam" id="TIGR00756">
    <property type="entry name" value="PPR"/>
    <property type="match status" value="7"/>
</dbReference>
<dbReference type="Pfam" id="PF01535">
    <property type="entry name" value="PPR"/>
    <property type="match status" value="4"/>
</dbReference>
<dbReference type="GO" id="GO:0005524">
    <property type="term" value="F:ATP binding"/>
    <property type="evidence" value="ECO:0007669"/>
    <property type="project" value="InterPro"/>
</dbReference>
<feature type="repeat" description="PPR" evidence="6">
    <location>
        <begin position="513"/>
        <end position="547"/>
    </location>
</feature>
<dbReference type="PANTHER" id="PTHR47926:SF527">
    <property type="entry name" value="PENTATRICOPEPTIDE REPEAT-CONTAINING PROTEIN"/>
    <property type="match status" value="1"/>
</dbReference>
<dbReference type="InterPro" id="IPR046960">
    <property type="entry name" value="PPR_At4g14850-like_plant"/>
</dbReference>
<dbReference type="InterPro" id="IPR008271">
    <property type="entry name" value="Ser/Thr_kinase_AS"/>
</dbReference>
<dbReference type="FunFam" id="1.25.40.10:FF:000090">
    <property type="entry name" value="Pentatricopeptide repeat-containing protein, chloroplastic"/>
    <property type="match status" value="1"/>
</dbReference>
<evidence type="ECO:0000256" key="5">
    <source>
        <dbReference type="ARBA" id="ARBA00048336"/>
    </source>
</evidence>
<dbReference type="Pfam" id="PF00069">
    <property type="entry name" value="Pkinase"/>
    <property type="match status" value="1"/>
</dbReference>
<name>A0A811NUI2_9POAL</name>
<dbReference type="FunFam" id="1.25.40.10:FF:001967">
    <property type="entry name" value="Pentatricopeptide repeat-containing protein isoform A"/>
    <property type="match status" value="1"/>
</dbReference>
<dbReference type="PROSITE" id="PS50011">
    <property type="entry name" value="PROTEIN_KINASE_DOM"/>
    <property type="match status" value="1"/>
</dbReference>
<dbReference type="CDD" id="cd00143">
    <property type="entry name" value="PP2Cc"/>
    <property type="match status" value="1"/>
</dbReference>
<dbReference type="EC" id="3.1.3.16" evidence="1"/>
<dbReference type="InterPro" id="IPR011990">
    <property type="entry name" value="TPR-like_helical_dom_sf"/>
</dbReference>
<dbReference type="PROSITE" id="PS51375">
    <property type="entry name" value="PPR"/>
    <property type="match status" value="7"/>
</dbReference>
<dbReference type="PANTHER" id="PTHR47926">
    <property type="entry name" value="PENTATRICOPEPTIDE REPEAT-CONTAINING PROTEIN"/>
    <property type="match status" value="1"/>
</dbReference>